<reference evidence="1" key="1">
    <citation type="submission" date="2019-11" db="EMBL/GenBank/DDBJ databases">
        <authorList>
            <person name="Feng L."/>
        </authorList>
    </citation>
    <scope>NUCLEOTIDE SEQUENCE</scope>
    <source>
        <strain evidence="1">PclaraLFYP37</strain>
    </source>
</reference>
<accession>A0A6N3DCB2</accession>
<evidence type="ECO:0008006" key="2">
    <source>
        <dbReference type="Google" id="ProtNLM"/>
    </source>
</evidence>
<evidence type="ECO:0000313" key="1">
    <source>
        <dbReference type="EMBL" id="VYU26550.1"/>
    </source>
</evidence>
<sequence>MKRMNFVWGVLIAAFVLLLSACRSTKNITQTEPQGEGSAVEWVDKMALSGLKEGTVTSKMNLDLNLGGKSLSVGGSCNLKRNEVIQLSLVAMGFMEVGRLEFTPQYMMMVNRMGREYVKVDYADVPYLQQAGVDFYTLQALFWSDVFVPGQEGRWQEQDFTISKNQESTILTSKAGSLLQCQFVVDLLTGLIRNTSIVATGQGSVPRLNWTYQHFANVEQKSFPDKMQLSVTGAGKDLTAVFSLSNLKWNAKSIELTPEPGGKYKRVSPDLILKQLIK</sequence>
<dbReference type="RefSeq" id="WP_008617008.1">
    <property type="nucleotide sequence ID" value="NZ_CABMOJ010000003.1"/>
</dbReference>
<proteinExistence type="predicted"/>
<dbReference type="AlphaFoldDB" id="A0A6N3DCB2"/>
<name>A0A6N3DCB2_9BACT</name>
<gene>
    <name evidence="1" type="ORF">PCLFYP37_02349</name>
</gene>
<dbReference type="EMBL" id="CACRUT010000015">
    <property type="protein sequence ID" value="VYU26550.1"/>
    <property type="molecule type" value="Genomic_DNA"/>
</dbReference>
<dbReference type="GeneID" id="93556024"/>
<dbReference type="Pfam" id="PF14125">
    <property type="entry name" value="DUF4292"/>
    <property type="match status" value="1"/>
</dbReference>
<organism evidence="1">
    <name type="scientific">Paraprevotella clara</name>
    <dbReference type="NCBI Taxonomy" id="454154"/>
    <lineage>
        <taxon>Bacteria</taxon>
        <taxon>Pseudomonadati</taxon>
        <taxon>Bacteroidota</taxon>
        <taxon>Bacteroidia</taxon>
        <taxon>Bacteroidales</taxon>
        <taxon>Prevotellaceae</taxon>
        <taxon>Paraprevotella</taxon>
    </lineage>
</organism>
<dbReference type="InterPro" id="IPR025634">
    <property type="entry name" value="DUF4292"/>
</dbReference>
<protein>
    <recommendedName>
        <fullName evidence="2">DUF4292 domain-containing protein</fullName>
    </recommendedName>
</protein>
<dbReference type="PROSITE" id="PS51257">
    <property type="entry name" value="PROKAR_LIPOPROTEIN"/>
    <property type="match status" value="1"/>
</dbReference>